<gene>
    <name evidence="1" type="ORF">F1735_31055</name>
</gene>
<organism evidence="1 2">
    <name type="scientific">Massilia genomosp. 1</name>
    <dbReference type="NCBI Taxonomy" id="2609280"/>
    <lineage>
        <taxon>Bacteria</taxon>
        <taxon>Pseudomonadati</taxon>
        <taxon>Pseudomonadota</taxon>
        <taxon>Betaproteobacteria</taxon>
        <taxon>Burkholderiales</taxon>
        <taxon>Oxalobacteraceae</taxon>
        <taxon>Telluria group</taxon>
        <taxon>Massilia</taxon>
    </lineage>
</organism>
<name>A0ABX0MV95_9BURK</name>
<evidence type="ECO:0000313" key="1">
    <source>
        <dbReference type="EMBL" id="NHZ66677.1"/>
    </source>
</evidence>
<dbReference type="RefSeq" id="WP_167240601.1">
    <property type="nucleotide sequence ID" value="NZ_WHJF01000157.1"/>
</dbReference>
<dbReference type="EMBL" id="WHJF01000157">
    <property type="protein sequence ID" value="NHZ66677.1"/>
    <property type="molecule type" value="Genomic_DNA"/>
</dbReference>
<accession>A0ABX0MV95</accession>
<dbReference type="Gene3D" id="3.40.47.10">
    <property type="match status" value="1"/>
</dbReference>
<comment type="caution">
    <text evidence="1">The sequence shown here is derived from an EMBL/GenBank/DDBJ whole genome shotgun (WGS) entry which is preliminary data.</text>
</comment>
<reference evidence="1 2" key="1">
    <citation type="submission" date="2019-10" db="EMBL/GenBank/DDBJ databases">
        <title>Taxonomy of Antarctic Massilia spp.: description of Massilia rubra sp. nov., Massilia aquatica sp. nov., Massilia mucilaginosa sp. nov., Massilia frigida sp. nov. isolated from streams, lakes and regoliths.</title>
        <authorList>
            <person name="Holochova P."/>
            <person name="Sedlacek I."/>
            <person name="Kralova S."/>
            <person name="Maslanova I."/>
            <person name="Busse H.-J."/>
            <person name="Stankova E."/>
            <person name="Vrbovska V."/>
            <person name="Kovarovic V."/>
            <person name="Bartak M."/>
            <person name="Svec P."/>
            <person name="Pantucek R."/>
        </authorList>
    </citation>
    <scope>NUCLEOTIDE SEQUENCE [LARGE SCALE GENOMIC DNA]</scope>
    <source>
        <strain evidence="1 2">CCM 8694</strain>
    </source>
</reference>
<proteinExistence type="predicted"/>
<dbReference type="Proteomes" id="UP000610594">
    <property type="component" value="Unassembled WGS sequence"/>
</dbReference>
<evidence type="ECO:0008006" key="3">
    <source>
        <dbReference type="Google" id="ProtNLM"/>
    </source>
</evidence>
<keyword evidence="2" id="KW-1185">Reference proteome</keyword>
<dbReference type="InterPro" id="IPR016039">
    <property type="entry name" value="Thiolase-like"/>
</dbReference>
<dbReference type="SUPFAM" id="SSF53901">
    <property type="entry name" value="Thiolase-like"/>
    <property type="match status" value="1"/>
</dbReference>
<sequence length="340" mass="35853">MSSPQICVAAAGLVTSVGLDTSSTCSALRCRLNNFNEMGALDYANEPVVGARVPLLIGPVPDIERLAAMAVAAIRQALEGRCGIVLAEVPILLCVAEVGRVGRIPDLDVRLVGELERRFNHPFHPDSETIAEGQNSVSWALIRARKMLHAGGHVAILVVAADSLITGATVQAHLKEGRIMSTGVRAGYIPGEAAGALLLQHPDDTAATELRVYGVGTAREDATRNADLPFRAAGLTAAVKAALKDADAVAEEIDICLSDASGEEYYFEELALVQQRSGLEVTLWLPAECVGETGSAIGCIQIAWMFEAGRKIYLPGNSALLLASGEEGVRTAAILSFYHS</sequence>
<evidence type="ECO:0000313" key="2">
    <source>
        <dbReference type="Proteomes" id="UP000610594"/>
    </source>
</evidence>
<protein>
    <recommendedName>
        <fullName evidence="3">3-oxoacyl-ACP synthase</fullName>
    </recommendedName>
</protein>